<dbReference type="SMART" id="SM00408">
    <property type="entry name" value="IGc2"/>
    <property type="match status" value="2"/>
</dbReference>
<feature type="transmembrane region" description="Helical" evidence="2">
    <location>
        <begin position="402"/>
        <end position="424"/>
    </location>
</feature>
<feature type="domain" description="Ig-like" evidence="4">
    <location>
        <begin position="231"/>
        <end position="326"/>
    </location>
</feature>
<accession>A0A7M7N9G8</accession>
<feature type="domain" description="Ig-like" evidence="4">
    <location>
        <begin position="23"/>
        <end position="129"/>
    </location>
</feature>
<dbReference type="InterPro" id="IPR003599">
    <property type="entry name" value="Ig_sub"/>
</dbReference>
<feature type="signal peptide" evidence="3">
    <location>
        <begin position="1"/>
        <end position="22"/>
    </location>
</feature>
<evidence type="ECO:0000259" key="4">
    <source>
        <dbReference type="PROSITE" id="PS50835"/>
    </source>
</evidence>
<feature type="region of interest" description="Disordered" evidence="1">
    <location>
        <begin position="495"/>
        <end position="561"/>
    </location>
</feature>
<dbReference type="PANTHER" id="PTHR45889">
    <property type="entry name" value="IG-LIKE DOMAIN-CONTAINING PROTEIN"/>
    <property type="match status" value="1"/>
</dbReference>
<feature type="compositionally biased region" description="Low complexity" evidence="1">
    <location>
        <begin position="495"/>
        <end position="504"/>
    </location>
</feature>
<protein>
    <recommendedName>
        <fullName evidence="4">Ig-like domain-containing protein</fullName>
    </recommendedName>
</protein>
<keyword evidence="6" id="KW-1185">Reference proteome</keyword>
<dbReference type="InterPro" id="IPR003598">
    <property type="entry name" value="Ig_sub2"/>
</dbReference>
<dbReference type="Gene3D" id="2.60.40.10">
    <property type="entry name" value="Immunoglobulins"/>
    <property type="match status" value="3"/>
</dbReference>
<evidence type="ECO:0000313" key="5">
    <source>
        <dbReference type="EnsemblMetazoa" id="XP_030833129"/>
    </source>
</evidence>
<dbReference type="SUPFAM" id="SSF48726">
    <property type="entry name" value="Immunoglobulin"/>
    <property type="match status" value="3"/>
</dbReference>
<name>A0A7M7N9G8_STRPU</name>
<evidence type="ECO:0000256" key="2">
    <source>
        <dbReference type="SAM" id="Phobius"/>
    </source>
</evidence>
<dbReference type="InterPro" id="IPR013783">
    <property type="entry name" value="Ig-like_fold"/>
</dbReference>
<proteinExistence type="predicted"/>
<feature type="region of interest" description="Disordered" evidence="1">
    <location>
        <begin position="336"/>
        <end position="356"/>
    </location>
</feature>
<dbReference type="RefSeq" id="XP_030833129.1">
    <property type="nucleotide sequence ID" value="XM_030977269.1"/>
</dbReference>
<dbReference type="CDD" id="cd00099">
    <property type="entry name" value="IgV"/>
    <property type="match status" value="1"/>
</dbReference>
<evidence type="ECO:0000256" key="1">
    <source>
        <dbReference type="SAM" id="MobiDB-lite"/>
    </source>
</evidence>
<dbReference type="PANTHER" id="PTHR45889:SF8">
    <property type="entry name" value="IG-LIKE DOMAIN-CONTAINING PROTEIN"/>
    <property type="match status" value="1"/>
</dbReference>
<feature type="chain" id="PRO_5029565237" description="Ig-like domain-containing protein" evidence="3">
    <location>
        <begin position="23"/>
        <end position="601"/>
    </location>
</feature>
<reference evidence="5" key="2">
    <citation type="submission" date="2021-01" db="UniProtKB">
        <authorList>
            <consortium name="EnsemblMetazoa"/>
        </authorList>
    </citation>
    <scope>IDENTIFICATION</scope>
</reference>
<dbReference type="InParanoid" id="A0A7M7N9G8"/>
<feature type="region of interest" description="Disordered" evidence="1">
    <location>
        <begin position="581"/>
        <end position="601"/>
    </location>
</feature>
<dbReference type="SMART" id="SM00409">
    <property type="entry name" value="IG"/>
    <property type="match status" value="2"/>
</dbReference>
<evidence type="ECO:0000313" key="6">
    <source>
        <dbReference type="Proteomes" id="UP000007110"/>
    </source>
</evidence>
<keyword evidence="2" id="KW-0812">Transmembrane</keyword>
<dbReference type="Proteomes" id="UP000007110">
    <property type="component" value="Unassembled WGS sequence"/>
</dbReference>
<sequence length="601" mass="65899">MKLHIVASLLVLISFTISRTNAINLRQGPRTALVRPGASVTLVCDVDQKAGITVYWYRPETNEYLSHDRTIYTRVPADRRRRYSITGDRAQDVFTLQISNVVLADDGTYQCGYADGIGRFNVLASARVTILIAPSEDSPICYITTLNGDPKVRRVGDTVDMVCTSEGGNPIPDLTWFRGEEELEENEGLRYAVHRQILRPQDTNIQYTCLMRGPMTTTRKTCSIRPMDVPPEVQIEPAVNSVKVGAKATFTCALMSTNNIGVRGYSWNVEPSVTDMHQSSPGRMQLMHSDRVLEIQDIREEDANTLVTCQAQTTNGELLTGTATLVILVEPTGMTTDSPDMTTVESHGGDAMGTDETDWQRAMRPTQEGTEFPNIDGYNANDAGVTVGMKPKFPAFLTGRTFIMTSAAAGAFILILIIVIIVIVKVVRRRNGKRIPITTPITVMEHGGSDAYATILEMKRKTGSTYKGSSTLPILKSERKIGLPDMMRGGSSLSLAARSATARGQTTERSPLYAKPEKIRSSKHGLFGDSKKNSLVESAEEPGVTESFKDGDQEKKAKETSNLNAEGLIYADLVLEDKEKSKRISTKKGTQYASIVPSGKP</sequence>
<dbReference type="InterPro" id="IPR036179">
    <property type="entry name" value="Ig-like_dom_sf"/>
</dbReference>
<dbReference type="SMART" id="SM00406">
    <property type="entry name" value="IGv"/>
    <property type="match status" value="1"/>
</dbReference>
<dbReference type="PROSITE" id="PS50835">
    <property type="entry name" value="IG_LIKE"/>
    <property type="match status" value="3"/>
</dbReference>
<dbReference type="EnsemblMetazoa" id="XM_030977269">
    <property type="protein sequence ID" value="XP_030833129"/>
    <property type="gene ID" value="LOC100891866"/>
</dbReference>
<feature type="compositionally biased region" description="Basic and acidic residues" evidence="1">
    <location>
        <begin position="547"/>
        <end position="559"/>
    </location>
</feature>
<feature type="compositionally biased region" description="Polar residues" evidence="1">
    <location>
        <begin position="336"/>
        <end position="345"/>
    </location>
</feature>
<dbReference type="GeneID" id="100891866"/>
<organism evidence="5 6">
    <name type="scientific">Strongylocentrotus purpuratus</name>
    <name type="common">Purple sea urchin</name>
    <dbReference type="NCBI Taxonomy" id="7668"/>
    <lineage>
        <taxon>Eukaryota</taxon>
        <taxon>Metazoa</taxon>
        <taxon>Echinodermata</taxon>
        <taxon>Eleutherozoa</taxon>
        <taxon>Echinozoa</taxon>
        <taxon>Echinoidea</taxon>
        <taxon>Euechinoidea</taxon>
        <taxon>Echinacea</taxon>
        <taxon>Camarodonta</taxon>
        <taxon>Echinidea</taxon>
        <taxon>Strongylocentrotidae</taxon>
        <taxon>Strongylocentrotus</taxon>
    </lineage>
</organism>
<dbReference type="AlphaFoldDB" id="A0A7M7N9G8"/>
<dbReference type="Pfam" id="PF07686">
    <property type="entry name" value="V-set"/>
    <property type="match status" value="1"/>
</dbReference>
<dbReference type="OMA" id="INLRQGP"/>
<dbReference type="InterPro" id="IPR013106">
    <property type="entry name" value="Ig_V-set"/>
</dbReference>
<keyword evidence="2" id="KW-1133">Transmembrane helix</keyword>
<dbReference type="OrthoDB" id="10028801at2759"/>
<evidence type="ECO:0000256" key="3">
    <source>
        <dbReference type="SAM" id="SignalP"/>
    </source>
</evidence>
<keyword evidence="2" id="KW-0472">Membrane</keyword>
<keyword evidence="3" id="KW-0732">Signal</keyword>
<dbReference type="InterPro" id="IPR007110">
    <property type="entry name" value="Ig-like_dom"/>
</dbReference>
<reference evidence="6" key="1">
    <citation type="submission" date="2015-02" db="EMBL/GenBank/DDBJ databases">
        <title>Genome sequencing for Strongylocentrotus purpuratus.</title>
        <authorList>
            <person name="Murali S."/>
            <person name="Liu Y."/>
            <person name="Vee V."/>
            <person name="English A."/>
            <person name="Wang M."/>
            <person name="Skinner E."/>
            <person name="Han Y."/>
            <person name="Muzny D.M."/>
            <person name="Worley K.C."/>
            <person name="Gibbs R.A."/>
        </authorList>
    </citation>
    <scope>NUCLEOTIDE SEQUENCE</scope>
</reference>
<dbReference type="KEGG" id="spu:100891866"/>
<feature type="domain" description="Ig-like" evidence="4">
    <location>
        <begin position="139"/>
        <end position="223"/>
    </location>
</feature>